<comment type="caution">
    <text evidence="1">The sequence shown here is derived from an EMBL/GenBank/DDBJ whole genome shotgun (WGS) entry which is preliminary data.</text>
</comment>
<reference evidence="1 2" key="1">
    <citation type="submission" date="2019-12" db="EMBL/GenBank/DDBJ databases">
        <authorList>
            <person name="Huq M.A."/>
        </authorList>
    </citation>
    <scope>NUCLEOTIDE SEQUENCE [LARGE SCALE GENOMIC DNA]</scope>
    <source>
        <strain evidence="1 2">MAH-18</strain>
    </source>
</reference>
<evidence type="ECO:0000313" key="1">
    <source>
        <dbReference type="EMBL" id="MVQ49527.1"/>
    </source>
</evidence>
<dbReference type="SUPFAM" id="SSF54197">
    <property type="entry name" value="HIT-like"/>
    <property type="match status" value="1"/>
</dbReference>
<accession>A0A6L6XSD8</accession>
<name>A0A6L6XSD8_9ACTN</name>
<evidence type="ECO:0000313" key="2">
    <source>
        <dbReference type="Proteomes" id="UP000473525"/>
    </source>
</evidence>
<dbReference type="Gene3D" id="3.30.428.10">
    <property type="entry name" value="HIT-like"/>
    <property type="match status" value="1"/>
</dbReference>
<protein>
    <recommendedName>
        <fullName evidence="3">HIT domain-containing protein</fullName>
    </recommendedName>
</protein>
<dbReference type="RefSeq" id="WP_157342234.1">
    <property type="nucleotide sequence ID" value="NZ_WSEK01000004.1"/>
</dbReference>
<proteinExistence type="predicted"/>
<dbReference type="Proteomes" id="UP000473525">
    <property type="component" value="Unassembled WGS sequence"/>
</dbReference>
<evidence type="ECO:0008006" key="3">
    <source>
        <dbReference type="Google" id="ProtNLM"/>
    </source>
</evidence>
<dbReference type="AlphaFoldDB" id="A0A6L6XSD8"/>
<dbReference type="InterPro" id="IPR036265">
    <property type="entry name" value="HIT-like_sf"/>
</dbReference>
<sequence>MPESADQLYARVTAAAGEDGRLPAPGMSAWDIFPWEAVDGAVLPKVLAAPGAEAPREGEAGGKPCFACNGFPPERVVWEDEHWVLLAEPKPTGLPLVLVLWTRQHFDIGGFDDEHAGELGRIANRLVRIIEAMPGIGRVHVNRWGDGSAHSHIWFFARPQGFEQIKGSYAVEWDDILPPVDETAWRADLHTVATKLANWGGTARA</sequence>
<organism evidence="1 2">
    <name type="scientific">Nocardioides agri</name>
    <dbReference type="NCBI Taxonomy" id="2682843"/>
    <lineage>
        <taxon>Bacteria</taxon>
        <taxon>Bacillati</taxon>
        <taxon>Actinomycetota</taxon>
        <taxon>Actinomycetes</taxon>
        <taxon>Propionibacteriales</taxon>
        <taxon>Nocardioidaceae</taxon>
        <taxon>Nocardioides</taxon>
    </lineage>
</organism>
<dbReference type="EMBL" id="WSEK01000004">
    <property type="protein sequence ID" value="MVQ49527.1"/>
    <property type="molecule type" value="Genomic_DNA"/>
</dbReference>
<keyword evidence="2" id="KW-1185">Reference proteome</keyword>
<gene>
    <name evidence="1" type="ORF">GON03_10080</name>
</gene>